<dbReference type="SUPFAM" id="SSF46785">
    <property type="entry name" value="Winged helix' DNA-binding domain"/>
    <property type="match status" value="1"/>
</dbReference>
<dbReference type="AlphaFoldDB" id="A0AAJ2VAH4"/>
<proteinExistence type="predicted"/>
<accession>A0AAJ2VAH4</accession>
<evidence type="ECO:0000313" key="2">
    <source>
        <dbReference type="EMBL" id="MDX4958109.1"/>
    </source>
</evidence>
<reference evidence="2" key="1">
    <citation type="submission" date="2023-11" db="EMBL/GenBank/DDBJ databases">
        <title>Identification and selenium tolerance of Delftia acidovorans R3-25.</title>
        <authorList>
            <person name="Zhang S."/>
            <person name="Liu Y."/>
            <person name="Guo Y."/>
        </authorList>
    </citation>
    <scope>NUCLEOTIDE SEQUENCE</scope>
    <source>
        <strain evidence="2">R3-25</strain>
    </source>
</reference>
<dbReference type="InterPro" id="IPR036388">
    <property type="entry name" value="WH-like_DNA-bd_sf"/>
</dbReference>
<sequence length="277" mass="30274">MSSDYTTLAWRTELQSGPRLVFLALCDNANDAGNCFPSIQTLADKCGLSVRAVRGHVAAMEEQGLVQRIQRTGWSSEYQINLKVLRAAVYECLSKRPRLTEYDQMIMRSCAPEPPADSAPRQDLPPPQTPADSAGDPGNICNTPRQDLPGTPAIPAAITYKEPTKNKQGKGKGARTAANAIIRPDGVTEQTWTDWLTLRNGKNAPVSETVLRMAVNEADKAKLSLEDFLQIWCFRGTQGLQADWLKPSDFAGRTVKAAKTPSPDNFGGVNYGQARKI</sequence>
<protein>
    <submittedName>
        <fullName evidence="2">Helix-turn-helix domain-containing protein</fullName>
    </submittedName>
</protein>
<dbReference type="Proteomes" id="UP001287445">
    <property type="component" value="Unassembled WGS sequence"/>
</dbReference>
<dbReference type="EMBL" id="JAWWMZ010000025">
    <property type="protein sequence ID" value="MDX4958109.1"/>
    <property type="molecule type" value="Genomic_DNA"/>
</dbReference>
<feature type="compositionally biased region" description="Pro residues" evidence="1">
    <location>
        <begin position="112"/>
        <end position="129"/>
    </location>
</feature>
<dbReference type="Gene3D" id="1.10.10.10">
    <property type="entry name" value="Winged helix-like DNA-binding domain superfamily/Winged helix DNA-binding domain"/>
    <property type="match status" value="1"/>
</dbReference>
<dbReference type="InterPro" id="IPR036390">
    <property type="entry name" value="WH_DNA-bd_sf"/>
</dbReference>
<evidence type="ECO:0000313" key="3">
    <source>
        <dbReference type="Proteomes" id="UP001287445"/>
    </source>
</evidence>
<comment type="caution">
    <text evidence="2">The sequence shown here is derived from an EMBL/GenBank/DDBJ whole genome shotgun (WGS) entry which is preliminary data.</text>
</comment>
<dbReference type="Pfam" id="PF13730">
    <property type="entry name" value="HTH_36"/>
    <property type="match status" value="1"/>
</dbReference>
<evidence type="ECO:0000256" key="1">
    <source>
        <dbReference type="SAM" id="MobiDB-lite"/>
    </source>
</evidence>
<organism evidence="2 3">
    <name type="scientific">Delftia acidovorans</name>
    <name type="common">Pseudomonas acidovorans</name>
    <name type="synonym">Comamonas acidovorans</name>
    <dbReference type="NCBI Taxonomy" id="80866"/>
    <lineage>
        <taxon>Bacteria</taxon>
        <taxon>Pseudomonadati</taxon>
        <taxon>Pseudomonadota</taxon>
        <taxon>Betaproteobacteria</taxon>
        <taxon>Burkholderiales</taxon>
        <taxon>Comamonadaceae</taxon>
        <taxon>Delftia</taxon>
    </lineage>
</organism>
<name>A0AAJ2VAH4_DELAC</name>
<feature type="region of interest" description="Disordered" evidence="1">
    <location>
        <begin position="110"/>
        <end position="152"/>
    </location>
</feature>
<gene>
    <name evidence="2" type="ORF">SGN30_32205</name>
</gene>
<dbReference type="RefSeq" id="WP_319077121.1">
    <property type="nucleotide sequence ID" value="NZ_JAWWMZ010000025.1"/>
</dbReference>